<dbReference type="PANTHER" id="PTHR12581:SF0">
    <property type="entry name" value="KRR1 SMALL SUBUNIT PROCESSOME COMPONENT HOMOLOG"/>
    <property type="match status" value="1"/>
</dbReference>
<dbReference type="InterPro" id="IPR048549">
    <property type="entry name" value="KRR1-like_KH2_euk"/>
</dbReference>
<reference evidence="16" key="1">
    <citation type="submission" date="2017-03" db="EMBL/GenBank/DDBJ databases">
        <authorList>
            <person name="Sharma R."/>
            <person name="Thines M."/>
        </authorList>
    </citation>
    <scope>NUCLEOTIDE SEQUENCE [LARGE SCALE GENOMIC DNA]</scope>
</reference>
<evidence type="ECO:0000256" key="6">
    <source>
        <dbReference type="ARBA" id="ARBA00022884"/>
    </source>
</evidence>
<evidence type="ECO:0000256" key="9">
    <source>
        <dbReference type="ARBA" id="ARBA00024668"/>
    </source>
</evidence>
<evidence type="ECO:0000256" key="1">
    <source>
        <dbReference type="ARBA" id="ARBA00004604"/>
    </source>
</evidence>
<dbReference type="Pfam" id="PF21800">
    <property type="entry name" value="KH_KRR1_2nd"/>
    <property type="match status" value="1"/>
</dbReference>
<feature type="compositionally biased region" description="Basic and acidic residues" evidence="13">
    <location>
        <begin position="666"/>
        <end position="704"/>
    </location>
</feature>
<evidence type="ECO:0000313" key="15">
    <source>
        <dbReference type="EMBL" id="SLM33697.1"/>
    </source>
</evidence>
<dbReference type="SUPFAM" id="SSF54791">
    <property type="entry name" value="Eukaryotic type KH-domain (KH-domain type I)"/>
    <property type="match status" value="1"/>
</dbReference>
<dbReference type="PANTHER" id="PTHR12581">
    <property type="entry name" value="HIV-1 REV BINDING PROTEIN 2, 3"/>
    <property type="match status" value="1"/>
</dbReference>
<dbReference type="InterPro" id="IPR036612">
    <property type="entry name" value="KH_dom_type_1_sf"/>
</dbReference>
<keyword evidence="7" id="KW-0539">Nucleus</keyword>
<evidence type="ECO:0000256" key="10">
    <source>
        <dbReference type="ARBA" id="ARBA00025908"/>
    </source>
</evidence>
<accession>A0A1W5CS70</accession>
<feature type="domain" description="K Homology" evidence="14">
    <location>
        <begin position="514"/>
        <end position="582"/>
    </location>
</feature>
<dbReference type="InterPro" id="IPR004087">
    <property type="entry name" value="KH_dom"/>
</dbReference>
<dbReference type="InterPro" id="IPR024166">
    <property type="entry name" value="rRNA_assembly_KRR1"/>
</dbReference>
<dbReference type="FunFam" id="3.30.1370.10:FF:000011">
    <property type="entry name" value="KRR1 small subunit processome component"/>
    <property type="match status" value="1"/>
</dbReference>
<evidence type="ECO:0000256" key="13">
    <source>
        <dbReference type="SAM" id="MobiDB-lite"/>
    </source>
</evidence>
<dbReference type="Gene3D" id="3.40.50.150">
    <property type="entry name" value="Vaccinia Virus protein VP39"/>
    <property type="match status" value="1"/>
</dbReference>
<feature type="region of interest" description="Disordered" evidence="13">
    <location>
        <begin position="666"/>
        <end position="733"/>
    </location>
</feature>
<evidence type="ECO:0000259" key="14">
    <source>
        <dbReference type="SMART" id="SM00322"/>
    </source>
</evidence>
<dbReference type="InterPro" id="IPR048550">
    <property type="entry name" value="KRR1-like_KH1_euk"/>
</dbReference>
<dbReference type="EMBL" id="FWEW01000088">
    <property type="protein sequence ID" value="SLM33697.1"/>
    <property type="molecule type" value="Genomic_DNA"/>
</dbReference>
<dbReference type="InterPro" id="IPR041174">
    <property type="entry name" value="KRR1-like_KH1"/>
</dbReference>
<comment type="subunit">
    <text evidence="10">Component of the ribosomal small subunit (SSU) processome composed of at least 40 protein subunits and snoRNA U3. Interacts with snoRNA U3. Interacts with MPP10, KRI1 and with ribosomal proteins RPS1A, RPS4A, RPS4B, RPS8A, RPS8B, RPS11A, RPS11B, RPS13, RPS24, RPS25, RPL4A, RPL7B, RPL8, RPL23, RPL25 and RPL28.</text>
</comment>
<evidence type="ECO:0000256" key="7">
    <source>
        <dbReference type="ARBA" id="ARBA00023242"/>
    </source>
</evidence>
<keyword evidence="5" id="KW-0698">rRNA processing</keyword>
<keyword evidence="6" id="KW-0694">RNA-binding</keyword>
<protein>
    <recommendedName>
        <fullName evidence="3">KRR1 small subunit processome component</fullName>
    </recommendedName>
    <alternativeName>
        <fullName evidence="12">KRR-R motif-containing protein 1</fullName>
    </alternativeName>
    <alternativeName>
        <fullName evidence="11">Ribosomal RNA assembly protein KRR1</fullName>
    </alternativeName>
</protein>
<proteinExistence type="inferred from homology"/>
<dbReference type="GO" id="GO:0003723">
    <property type="term" value="F:RNA binding"/>
    <property type="evidence" value="ECO:0007669"/>
    <property type="project" value="UniProtKB-KW"/>
</dbReference>
<dbReference type="GO" id="GO:0032040">
    <property type="term" value="C:small-subunit processome"/>
    <property type="evidence" value="ECO:0007669"/>
    <property type="project" value="TreeGrafter"/>
</dbReference>
<dbReference type="CDD" id="cd22393">
    <property type="entry name" value="KH-I_KRR1_rpt1"/>
    <property type="match status" value="1"/>
</dbReference>
<dbReference type="FunFam" id="3.30.1370.10:FF:000014">
    <property type="entry name" value="KRR1 small subunit processome component"/>
    <property type="match status" value="1"/>
</dbReference>
<name>A0A1W5CS70_9LECA</name>
<evidence type="ECO:0000256" key="8">
    <source>
        <dbReference type="ARBA" id="ARBA00023274"/>
    </source>
</evidence>
<evidence type="ECO:0000313" key="16">
    <source>
        <dbReference type="Proteomes" id="UP000192927"/>
    </source>
</evidence>
<evidence type="ECO:0000256" key="3">
    <source>
        <dbReference type="ARBA" id="ARBA00017405"/>
    </source>
</evidence>
<evidence type="ECO:0000256" key="12">
    <source>
        <dbReference type="ARBA" id="ARBA00032993"/>
    </source>
</evidence>
<evidence type="ECO:0000256" key="4">
    <source>
        <dbReference type="ARBA" id="ARBA00022517"/>
    </source>
</evidence>
<dbReference type="CDD" id="cd02440">
    <property type="entry name" value="AdoMet_MTases"/>
    <property type="match status" value="1"/>
</dbReference>
<sequence>MTQARALRELIRVDATDATDATNTIGVTDATETILLEPNHRITVSGSLPISLRVLALCIDFDLSLTCLRQRSSMSFTCLQGSTKKQKGGEKMDDPLAGTTSVGSQYLSTVTIHGRDFQEFSVDNSINFVPVDEEEADRLQSQHRVLDIVFDGRLIFPPIKSVKSVLDCGYGAAAWAVEVAEQHPDCTVIGVDISPHMKPDNTPENFWPQLDDMNKRFTFKPNTFDLVHSRMVVGGINSARWPTYLRDITKALKPGGWLQMVECYYMCQSDNGSITDEHALRQWSQYYMRSLNGIKDLRAPLRLQALFTTAGLVSVETRMIPLPLCAWSNDPRERQIGEANRDNVHHLLSNLAVYPFTERLGMSIDDVNALVDRARREAANPQLKPYFPLWVFSPYLLAIRCVPAVPLIPAKIDAFTPEDNAAGTFTEESSFATLFPKYREVYLKEAWPMITRSLEKYGVACTLDLVEGSMTVKTTRKTYDPASILNARDLIKLLSRSVPAPQAIKILEDGVAADIIKIRNLVRNKERFVKRRQRILGPNGSTLKALELLTQCYVLVQGNTVSAMGSYKGLKEVRRVVEDCMANIHPIYHIKELMIKRELMKDPELAAENWERFLPHFKKRTLSKRRKPMNITDKSKKVYTPFPPPQEKSKLDMQIESGEYFLGKQAKERAVKERREEKQREKQTEKKRDRQKEFLPPKEEGEKKEKKRKRKEEDGEEVKKKKKKDRFKEVKEV</sequence>
<dbReference type="InterPro" id="IPR029063">
    <property type="entry name" value="SAM-dependent_MTases_sf"/>
</dbReference>
<evidence type="ECO:0000256" key="11">
    <source>
        <dbReference type="ARBA" id="ARBA00032023"/>
    </source>
</evidence>
<comment type="similarity">
    <text evidence="2">Belongs to the KRR1 family.</text>
</comment>
<keyword evidence="8" id="KW-0687">Ribonucleoprotein</keyword>
<dbReference type="Pfam" id="PF17903">
    <property type="entry name" value="KH_KRR1_1st"/>
    <property type="match status" value="1"/>
</dbReference>
<dbReference type="AlphaFoldDB" id="A0A1W5CS70"/>
<comment type="subcellular location">
    <subcellularLocation>
        <location evidence="1">Nucleus</location>
        <location evidence="1">Nucleolus</location>
    </subcellularLocation>
</comment>
<organism evidence="15 16">
    <name type="scientific">Lasallia pustulata</name>
    <dbReference type="NCBI Taxonomy" id="136370"/>
    <lineage>
        <taxon>Eukaryota</taxon>
        <taxon>Fungi</taxon>
        <taxon>Dikarya</taxon>
        <taxon>Ascomycota</taxon>
        <taxon>Pezizomycotina</taxon>
        <taxon>Lecanoromycetes</taxon>
        <taxon>OSLEUM clade</taxon>
        <taxon>Umbilicariomycetidae</taxon>
        <taxon>Umbilicariales</taxon>
        <taxon>Umbilicariaceae</taxon>
        <taxon>Lasallia</taxon>
    </lineage>
</organism>
<feature type="region of interest" description="Disordered" evidence="13">
    <location>
        <begin position="624"/>
        <end position="650"/>
    </location>
</feature>
<evidence type="ECO:0000256" key="5">
    <source>
        <dbReference type="ARBA" id="ARBA00022552"/>
    </source>
</evidence>
<dbReference type="SUPFAM" id="SSF53335">
    <property type="entry name" value="S-adenosyl-L-methionine-dependent methyltransferases"/>
    <property type="match status" value="1"/>
</dbReference>
<dbReference type="InterPro" id="IPR048548">
    <property type="entry name" value="KRR1-like_KH2"/>
</dbReference>
<dbReference type="Gene3D" id="3.30.1370.10">
    <property type="entry name" value="K Homology domain, type 1"/>
    <property type="match status" value="2"/>
</dbReference>
<keyword evidence="4" id="KW-0690">Ribosome biogenesis</keyword>
<comment type="function">
    <text evidence="9">Required for 40S ribosome biogenesis. Involved in nucleolar processing of pre-18S ribosomal RNA and ribosome assembly. Essential for vegetative growth.</text>
</comment>
<keyword evidence="16" id="KW-1185">Reference proteome</keyword>
<dbReference type="SMART" id="SM00322">
    <property type="entry name" value="KH"/>
    <property type="match status" value="1"/>
</dbReference>
<evidence type="ECO:0000256" key="2">
    <source>
        <dbReference type="ARBA" id="ARBA00009344"/>
    </source>
</evidence>
<dbReference type="CDD" id="cd22394">
    <property type="entry name" value="KH-I_KRR1_rpt2"/>
    <property type="match status" value="1"/>
</dbReference>
<dbReference type="Pfam" id="PF13489">
    <property type="entry name" value="Methyltransf_23"/>
    <property type="match status" value="1"/>
</dbReference>
<dbReference type="GO" id="GO:0006364">
    <property type="term" value="P:rRNA processing"/>
    <property type="evidence" value="ECO:0007669"/>
    <property type="project" value="UniProtKB-KW"/>
</dbReference>
<dbReference type="Proteomes" id="UP000192927">
    <property type="component" value="Unassembled WGS sequence"/>
</dbReference>